<accession>A0A679JFD8</accession>
<evidence type="ECO:0000313" key="2">
    <source>
        <dbReference type="EMBL" id="CAA2107482.1"/>
    </source>
</evidence>
<reference evidence="2" key="1">
    <citation type="submission" date="2019-12" db="EMBL/GenBank/DDBJ databases">
        <authorList>
            <person name="Cremers G."/>
        </authorList>
    </citation>
    <scope>NUCLEOTIDE SEQUENCE</scope>
    <source>
        <strain evidence="2">Mbul1</strain>
    </source>
</reference>
<dbReference type="EC" id="3.1.1.5" evidence="2"/>
<feature type="domain" description="Serine aminopeptidase S33" evidence="1">
    <location>
        <begin position="42"/>
        <end position="296"/>
    </location>
</feature>
<dbReference type="InterPro" id="IPR029058">
    <property type="entry name" value="AB_hydrolase_fold"/>
</dbReference>
<dbReference type="SUPFAM" id="SSF53474">
    <property type="entry name" value="alpha/beta-Hydrolases"/>
    <property type="match status" value="1"/>
</dbReference>
<dbReference type="AlphaFoldDB" id="A0A679JFD8"/>
<organism evidence="2">
    <name type="scientific">Methylobacterium bullatum</name>
    <dbReference type="NCBI Taxonomy" id="570505"/>
    <lineage>
        <taxon>Bacteria</taxon>
        <taxon>Pseudomonadati</taxon>
        <taxon>Pseudomonadota</taxon>
        <taxon>Alphaproteobacteria</taxon>
        <taxon>Hyphomicrobiales</taxon>
        <taxon>Methylobacteriaceae</taxon>
        <taxon>Methylobacterium</taxon>
    </lineage>
</organism>
<dbReference type="InterPro" id="IPR022742">
    <property type="entry name" value="Hydrolase_4"/>
</dbReference>
<dbReference type="EMBL" id="LR743504">
    <property type="protein sequence ID" value="CAA2107482.1"/>
    <property type="molecule type" value="Genomic_DNA"/>
</dbReference>
<name>A0A679JFD8_9HYPH</name>
<sequence>MLTLASTPGNPVPPGGTLVVVHADDGIRLRAAHWRPTTRLVKGTVCLLQGRAEFIEKYYETISELRRRGFAVVAFDWRGQGESQRQVSDAHRGHVARFDDYRRDLKAIEDAILRPLMPHPHMCLAHSMGGAVALTGAMDGWLPFARLVTVAPMLSIRMIRFPAASFFLARVLHRLGLGRSYIPFGKPASLATKPFAGNRLSGDPARYERNAQAARAVGASAVGDPSVGWIVGAFRAMARLADPRKAALIRIPTLVIGAGADPVCDTAITERFVGRLSSGFLLVLPDARHEILSERDAIRDDFWAAFDAFVPGTVVSERAEHADTGRAVAAAMTP</sequence>
<dbReference type="Gene3D" id="3.40.50.1820">
    <property type="entry name" value="alpha/beta hydrolase"/>
    <property type="match status" value="1"/>
</dbReference>
<dbReference type="InterPro" id="IPR051044">
    <property type="entry name" value="MAG_DAG_Lipase"/>
</dbReference>
<evidence type="ECO:0000259" key="1">
    <source>
        <dbReference type="Pfam" id="PF12146"/>
    </source>
</evidence>
<proteinExistence type="predicted"/>
<dbReference type="GO" id="GO:0004622">
    <property type="term" value="F:phosphatidylcholine lysophospholipase activity"/>
    <property type="evidence" value="ECO:0007669"/>
    <property type="project" value="UniProtKB-EC"/>
</dbReference>
<dbReference type="PANTHER" id="PTHR11614">
    <property type="entry name" value="PHOSPHOLIPASE-RELATED"/>
    <property type="match status" value="1"/>
</dbReference>
<protein>
    <submittedName>
        <fullName evidence="2">Lysophospholipase L2</fullName>
        <ecNumber evidence="2">3.1.1.5</ecNumber>
    </submittedName>
</protein>
<dbReference type="Pfam" id="PF12146">
    <property type="entry name" value="Hydrolase_4"/>
    <property type="match status" value="1"/>
</dbReference>
<keyword evidence="2" id="KW-0378">Hydrolase</keyword>
<gene>
    <name evidence="2" type="primary">pldB</name>
    <name evidence="2" type="ORF">MBUL_04182</name>
</gene>